<dbReference type="AlphaFoldDB" id="A0A834HRK3"/>
<accession>A0A834HRK3</accession>
<dbReference type="Proteomes" id="UP000625711">
    <property type="component" value="Unassembled WGS sequence"/>
</dbReference>
<feature type="region of interest" description="Disordered" evidence="1">
    <location>
        <begin position="1"/>
        <end position="31"/>
    </location>
</feature>
<evidence type="ECO:0000256" key="1">
    <source>
        <dbReference type="SAM" id="MobiDB-lite"/>
    </source>
</evidence>
<reference evidence="2" key="1">
    <citation type="submission" date="2020-08" db="EMBL/GenBank/DDBJ databases">
        <title>Genome sequencing and assembly of the red palm weevil Rhynchophorus ferrugineus.</title>
        <authorList>
            <person name="Dias G.B."/>
            <person name="Bergman C.M."/>
            <person name="Manee M."/>
        </authorList>
    </citation>
    <scope>NUCLEOTIDE SEQUENCE</scope>
    <source>
        <strain evidence="2">AA-2017</strain>
        <tissue evidence="2">Whole larva</tissue>
    </source>
</reference>
<evidence type="ECO:0000313" key="2">
    <source>
        <dbReference type="EMBL" id="KAF7267407.1"/>
    </source>
</evidence>
<protein>
    <submittedName>
        <fullName evidence="2">Uncharacterized protein</fullName>
    </submittedName>
</protein>
<keyword evidence="3" id="KW-1185">Reference proteome</keyword>
<sequence>MSSFVRVSGARGSEKFDVSAARSPPQTPDRKTFRLHLAGRDVGSPRLCTLAFENMHNDKIKSAALRLPLRLQELTRSERE</sequence>
<gene>
    <name evidence="2" type="ORF">GWI33_019366</name>
</gene>
<comment type="caution">
    <text evidence="2">The sequence shown here is derived from an EMBL/GenBank/DDBJ whole genome shotgun (WGS) entry which is preliminary data.</text>
</comment>
<proteinExistence type="predicted"/>
<dbReference type="EMBL" id="JAACXV010014431">
    <property type="protein sequence ID" value="KAF7267407.1"/>
    <property type="molecule type" value="Genomic_DNA"/>
</dbReference>
<dbReference type="OrthoDB" id="2139957at2759"/>
<evidence type="ECO:0000313" key="3">
    <source>
        <dbReference type="Proteomes" id="UP000625711"/>
    </source>
</evidence>
<organism evidence="2 3">
    <name type="scientific">Rhynchophorus ferrugineus</name>
    <name type="common">Red palm weevil</name>
    <name type="synonym">Curculio ferrugineus</name>
    <dbReference type="NCBI Taxonomy" id="354439"/>
    <lineage>
        <taxon>Eukaryota</taxon>
        <taxon>Metazoa</taxon>
        <taxon>Ecdysozoa</taxon>
        <taxon>Arthropoda</taxon>
        <taxon>Hexapoda</taxon>
        <taxon>Insecta</taxon>
        <taxon>Pterygota</taxon>
        <taxon>Neoptera</taxon>
        <taxon>Endopterygota</taxon>
        <taxon>Coleoptera</taxon>
        <taxon>Polyphaga</taxon>
        <taxon>Cucujiformia</taxon>
        <taxon>Curculionidae</taxon>
        <taxon>Dryophthorinae</taxon>
        <taxon>Rhynchophorus</taxon>
    </lineage>
</organism>
<name>A0A834HRK3_RHYFE</name>